<evidence type="ECO:0000256" key="5">
    <source>
        <dbReference type="ARBA" id="ARBA00023136"/>
    </source>
</evidence>
<evidence type="ECO:0000256" key="1">
    <source>
        <dbReference type="ARBA" id="ARBA00004651"/>
    </source>
</evidence>
<feature type="transmembrane region" description="Helical" evidence="6">
    <location>
        <begin position="65"/>
        <end position="86"/>
    </location>
</feature>
<dbReference type="InterPro" id="IPR036259">
    <property type="entry name" value="MFS_trans_sf"/>
</dbReference>
<dbReference type="EMBL" id="BMHQ01000010">
    <property type="protein sequence ID" value="GGE23765.1"/>
    <property type="molecule type" value="Genomic_DNA"/>
</dbReference>
<feature type="transmembrane region" description="Helical" evidence="6">
    <location>
        <begin position="181"/>
        <end position="200"/>
    </location>
</feature>
<evidence type="ECO:0000256" key="3">
    <source>
        <dbReference type="ARBA" id="ARBA00022692"/>
    </source>
</evidence>
<reference evidence="7" key="1">
    <citation type="journal article" date="2014" name="Int. J. Syst. Evol. Microbiol.">
        <title>Complete genome sequence of Corynebacterium casei LMG S-19264T (=DSM 44701T), isolated from a smear-ripened cheese.</title>
        <authorList>
            <consortium name="US DOE Joint Genome Institute (JGI-PGF)"/>
            <person name="Walter F."/>
            <person name="Albersmeier A."/>
            <person name="Kalinowski J."/>
            <person name="Ruckert C."/>
        </authorList>
    </citation>
    <scope>NUCLEOTIDE SEQUENCE</scope>
    <source>
        <strain evidence="7">CGMCC 1.15179</strain>
    </source>
</reference>
<feature type="transmembrane region" description="Helical" evidence="6">
    <location>
        <begin position="246"/>
        <end position="267"/>
    </location>
</feature>
<evidence type="ECO:0000256" key="6">
    <source>
        <dbReference type="SAM" id="Phobius"/>
    </source>
</evidence>
<proteinExistence type="predicted"/>
<dbReference type="GO" id="GO:0005886">
    <property type="term" value="C:plasma membrane"/>
    <property type="evidence" value="ECO:0007669"/>
    <property type="project" value="UniProtKB-SubCell"/>
</dbReference>
<accession>A0A8J2VD80</accession>
<evidence type="ECO:0000256" key="4">
    <source>
        <dbReference type="ARBA" id="ARBA00022989"/>
    </source>
</evidence>
<dbReference type="SUPFAM" id="SSF103473">
    <property type="entry name" value="MFS general substrate transporter"/>
    <property type="match status" value="1"/>
</dbReference>
<dbReference type="InterPro" id="IPR011701">
    <property type="entry name" value="MFS"/>
</dbReference>
<reference evidence="7" key="2">
    <citation type="submission" date="2020-09" db="EMBL/GenBank/DDBJ databases">
        <authorList>
            <person name="Sun Q."/>
            <person name="Zhou Y."/>
        </authorList>
    </citation>
    <scope>NUCLEOTIDE SEQUENCE</scope>
    <source>
        <strain evidence="7">CGMCC 1.15179</strain>
    </source>
</reference>
<dbReference type="GO" id="GO:0022857">
    <property type="term" value="F:transmembrane transporter activity"/>
    <property type="evidence" value="ECO:0007669"/>
    <property type="project" value="InterPro"/>
</dbReference>
<comment type="subcellular location">
    <subcellularLocation>
        <location evidence="1">Cell membrane</location>
        <topology evidence="1">Multi-pass membrane protein</topology>
    </subcellularLocation>
</comment>
<evidence type="ECO:0000313" key="8">
    <source>
        <dbReference type="Proteomes" id="UP000625210"/>
    </source>
</evidence>
<keyword evidence="4 6" id="KW-1133">Transmembrane helix</keyword>
<name>A0A8J2VD80_9BACL</name>
<dbReference type="Gene3D" id="1.20.1250.20">
    <property type="entry name" value="MFS general substrate transporter like domains"/>
    <property type="match status" value="1"/>
</dbReference>
<dbReference type="AlphaFoldDB" id="A0A8J2VD80"/>
<feature type="transmembrane region" description="Helical" evidence="6">
    <location>
        <begin position="273"/>
        <end position="291"/>
    </location>
</feature>
<protein>
    <recommendedName>
        <fullName evidence="9">MFS transporter</fullName>
    </recommendedName>
</protein>
<keyword evidence="8" id="KW-1185">Reference proteome</keyword>
<feature type="transmembrane region" description="Helical" evidence="6">
    <location>
        <begin position="154"/>
        <end position="174"/>
    </location>
</feature>
<feature type="transmembrane region" description="Helical" evidence="6">
    <location>
        <begin position="206"/>
        <end position="226"/>
    </location>
</feature>
<dbReference type="PANTHER" id="PTHR23513:SF6">
    <property type="entry name" value="MAJOR FACILITATOR SUPERFAMILY ASSOCIATED DOMAIN-CONTAINING PROTEIN"/>
    <property type="match status" value="1"/>
</dbReference>
<keyword evidence="3 6" id="KW-0812">Transmembrane</keyword>
<dbReference type="RefSeq" id="WP_229751994.1">
    <property type="nucleotide sequence ID" value="NZ_BMHQ01000010.1"/>
</dbReference>
<dbReference type="Proteomes" id="UP000625210">
    <property type="component" value="Unassembled WGS sequence"/>
</dbReference>
<evidence type="ECO:0000313" key="7">
    <source>
        <dbReference type="EMBL" id="GGE23765.1"/>
    </source>
</evidence>
<feature type="transmembrane region" description="Helical" evidence="6">
    <location>
        <begin position="120"/>
        <end position="139"/>
    </location>
</feature>
<sequence>MDTPGDRGIRLLYWTVHFPTQFAWVQEMFPPTRFRVLNSVLEIQSQTASMLSGGLASLLLGKVPVALILTLDAASYVIGGAMIACISSRSSSRLGSNRTVTWVADMMEGFACLRTDPRRISFFLCALFPFIAVMAGNYVNPIFVVQTLRAEPSVLGLSSLLYAVGAVLAGWTVSRLMERKGAVWVIVACVALFAAGLASVAWFPVVLIFLVAETVMGWGNAGARIARNTLLMETVPNKVMGRVNSFFMGAGYVCRLLLLGSFTWLVPGYGAGLAYQLLAVLLALALAGVWLTRKAFARSNRAHQYMAG</sequence>
<comment type="caution">
    <text evidence="7">The sequence shown here is derived from an EMBL/GenBank/DDBJ whole genome shotgun (WGS) entry which is preliminary data.</text>
</comment>
<dbReference type="PANTHER" id="PTHR23513">
    <property type="entry name" value="INTEGRAL MEMBRANE EFFLUX PROTEIN-RELATED"/>
    <property type="match status" value="1"/>
</dbReference>
<keyword evidence="5 6" id="KW-0472">Membrane</keyword>
<keyword evidence="2" id="KW-1003">Cell membrane</keyword>
<organism evidence="7 8">
    <name type="scientific">Marinithermofilum abyssi</name>
    <dbReference type="NCBI Taxonomy" id="1571185"/>
    <lineage>
        <taxon>Bacteria</taxon>
        <taxon>Bacillati</taxon>
        <taxon>Bacillota</taxon>
        <taxon>Bacilli</taxon>
        <taxon>Bacillales</taxon>
        <taxon>Thermoactinomycetaceae</taxon>
        <taxon>Marinithermofilum</taxon>
    </lineage>
</organism>
<evidence type="ECO:0008006" key="9">
    <source>
        <dbReference type="Google" id="ProtNLM"/>
    </source>
</evidence>
<evidence type="ECO:0000256" key="2">
    <source>
        <dbReference type="ARBA" id="ARBA00022475"/>
    </source>
</evidence>
<gene>
    <name evidence="7" type="ORF">GCM10011571_27270</name>
</gene>
<dbReference type="Pfam" id="PF07690">
    <property type="entry name" value="MFS_1"/>
    <property type="match status" value="1"/>
</dbReference>